<feature type="transmembrane region" description="Helical" evidence="2">
    <location>
        <begin position="63"/>
        <end position="81"/>
    </location>
</feature>
<comment type="caution">
    <text evidence="4">The sequence shown here is derived from an EMBL/GenBank/DDBJ whole genome shotgun (WGS) entry which is preliminary data.</text>
</comment>
<accession>A0A7W5FMI6</accession>
<evidence type="ECO:0000259" key="3">
    <source>
        <dbReference type="Pfam" id="PF13559"/>
    </source>
</evidence>
<feature type="transmembrane region" description="Helical" evidence="2">
    <location>
        <begin position="116"/>
        <end position="137"/>
    </location>
</feature>
<feature type="transmembrane region" description="Helical" evidence="2">
    <location>
        <begin position="183"/>
        <end position="204"/>
    </location>
</feature>
<dbReference type="EMBL" id="JACHXK010000004">
    <property type="protein sequence ID" value="MBB3110306.1"/>
    <property type="molecule type" value="Genomic_DNA"/>
</dbReference>
<organism evidence="4 5">
    <name type="scientific">Paenibacillus phyllosphaerae</name>
    <dbReference type="NCBI Taxonomy" id="274593"/>
    <lineage>
        <taxon>Bacteria</taxon>
        <taxon>Bacillati</taxon>
        <taxon>Bacillota</taxon>
        <taxon>Bacilli</taxon>
        <taxon>Bacillales</taxon>
        <taxon>Paenibacillaceae</taxon>
        <taxon>Paenibacillus</taxon>
    </lineage>
</organism>
<feature type="domain" description="Protein-glutamine gamma-glutamyltransferase-like C-terminal" evidence="3">
    <location>
        <begin position="356"/>
        <end position="424"/>
    </location>
</feature>
<dbReference type="AlphaFoldDB" id="A0A7W5FMI6"/>
<dbReference type="InterPro" id="IPR025403">
    <property type="entry name" value="TgpA-like_C"/>
</dbReference>
<evidence type="ECO:0000313" key="5">
    <source>
        <dbReference type="Proteomes" id="UP000570361"/>
    </source>
</evidence>
<feature type="transmembrane region" description="Helical" evidence="2">
    <location>
        <begin position="12"/>
        <end position="32"/>
    </location>
</feature>
<feature type="region of interest" description="Disordered" evidence="1">
    <location>
        <begin position="234"/>
        <end position="253"/>
    </location>
</feature>
<keyword evidence="2" id="KW-0472">Membrane</keyword>
<dbReference type="RefSeq" id="WP_183600187.1">
    <property type="nucleotide sequence ID" value="NZ_JACHXK010000004.1"/>
</dbReference>
<protein>
    <recommendedName>
        <fullName evidence="3">Protein-glutamine gamma-glutamyltransferase-like C-terminal domain-containing protein</fullName>
    </recommendedName>
</protein>
<keyword evidence="5" id="KW-1185">Reference proteome</keyword>
<feature type="transmembrane region" description="Helical" evidence="2">
    <location>
        <begin position="38"/>
        <end position="56"/>
    </location>
</feature>
<gene>
    <name evidence="4" type="ORF">FHS18_002373</name>
</gene>
<feature type="transmembrane region" description="Helical" evidence="2">
    <location>
        <begin position="264"/>
        <end position="282"/>
    </location>
</feature>
<evidence type="ECO:0000256" key="1">
    <source>
        <dbReference type="SAM" id="MobiDB-lite"/>
    </source>
</evidence>
<keyword evidence="2" id="KW-0812">Transmembrane</keyword>
<dbReference type="Proteomes" id="UP000570361">
    <property type="component" value="Unassembled WGS sequence"/>
</dbReference>
<keyword evidence="2" id="KW-1133">Transmembrane helix</keyword>
<evidence type="ECO:0000313" key="4">
    <source>
        <dbReference type="EMBL" id="MBB3110306.1"/>
    </source>
</evidence>
<name>A0A7W5FMI6_9BACL</name>
<evidence type="ECO:0000256" key="2">
    <source>
        <dbReference type="SAM" id="Phobius"/>
    </source>
</evidence>
<dbReference type="Pfam" id="PF13559">
    <property type="entry name" value="DUF4129"/>
    <property type="match status" value="1"/>
</dbReference>
<sequence>MTRIRETLLVWLRGLVEAIMYLPLLLVFDGYMPDHASIWSGLVGLLLGYPIGYWLNRLAGYRHPFPILIGAIVIGCFYGVILGGVSLPGVFASTAMACGIYRGARMVGSFWQERFTIGHFGGGLLLYFIYSAILLRLDRFTEHRTLFIVCGLAALVLMLAYTNKRIVEGESNQRGGTAQVERAVRMLNSGLVGIVIAVAIFLVFTKQLQLWFSSAWDRVADWIVALLTREPEEAAPLDEPAAPEPQQPMLPEAAEQDPSPWLDWVMYGLVAVVGLFVLWLLLRRAKHLPGWIRKIASEFRKLFRRQRATTAQGYVDEVVAIDRPNRWRQWLKRNLSKEPRAQWSDLTDNREKLRYLYRYWLALLVKDGQPFEPSNTPLEIGRQAVDQQRVPTASITGIADLYSATKYGDKEVGPDRLEQLAQQLQVKRK</sequence>
<proteinExistence type="predicted"/>
<reference evidence="4 5" key="1">
    <citation type="submission" date="2020-08" db="EMBL/GenBank/DDBJ databases">
        <title>Genomic Encyclopedia of Type Strains, Phase III (KMG-III): the genomes of soil and plant-associated and newly described type strains.</title>
        <authorList>
            <person name="Whitman W."/>
        </authorList>
    </citation>
    <scope>NUCLEOTIDE SEQUENCE [LARGE SCALE GENOMIC DNA]</scope>
    <source>
        <strain evidence="4 5">CECT 5862</strain>
    </source>
</reference>